<proteinExistence type="predicted"/>
<sequence length="109" mass="11948">MADDGRITTDRFFGGVAKRLENLQSMLAFVAETPPDEPSLRNWLVSNTAAESDSTITTYVSFQRSIGLLTLQDAQYHPTARGTAFAETGDPELVFEAFLDNVAGFETIL</sequence>
<organism evidence="1 2">
    <name type="scientific">Saliphagus infecundisoli</name>
    <dbReference type="NCBI Taxonomy" id="1849069"/>
    <lineage>
        <taxon>Archaea</taxon>
        <taxon>Methanobacteriati</taxon>
        <taxon>Methanobacteriota</taxon>
        <taxon>Stenosarchaea group</taxon>
        <taxon>Halobacteria</taxon>
        <taxon>Halobacteriales</taxon>
        <taxon>Natrialbaceae</taxon>
        <taxon>Saliphagus</taxon>
    </lineage>
</organism>
<reference evidence="1 2" key="1">
    <citation type="journal article" date="2019" name="Int. J. Syst. Evol. Microbiol.">
        <title>The Global Catalogue of Microorganisms (GCM) 10K type strain sequencing project: providing services to taxonomists for standard genome sequencing and annotation.</title>
        <authorList>
            <consortium name="The Broad Institute Genomics Platform"/>
            <consortium name="The Broad Institute Genome Sequencing Center for Infectious Disease"/>
            <person name="Wu L."/>
            <person name="Ma J."/>
        </authorList>
    </citation>
    <scope>NUCLEOTIDE SEQUENCE [LARGE SCALE GENOMIC DNA]</scope>
    <source>
        <strain evidence="1 2">CGMCC 1.15824</strain>
    </source>
</reference>
<comment type="caution">
    <text evidence="1">The sequence shown here is derived from an EMBL/GenBank/DDBJ whole genome shotgun (WGS) entry which is preliminary data.</text>
</comment>
<dbReference type="EMBL" id="JBHSJG010000010">
    <property type="protein sequence ID" value="MFC4986851.1"/>
    <property type="molecule type" value="Genomic_DNA"/>
</dbReference>
<gene>
    <name evidence="1" type="ORF">ACFPFO_03500</name>
</gene>
<accession>A0ABD5QAR4</accession>
<dbReference type="Proteomes" id="UP001595925">
    <property type="component" value="Unassembled WGS sequence"/>
</dbReference>
<evidence type="ECO:0000313" key="1">
    <source>
        <dbReference type="EMBL" id="MFC4986851.1"/>
    </source>
</evidence>
<protein>
    <submittedName>
        <fullName evidence="1">Uncharacterized protein</fullName>
    </submittedName>
</protein>
<name>A0ABD5QAR4_9EURY</name>
<dbReference type="AlphaFoldDB" id="A0ABD5QAR4"/>
<keyword evidence="2" id="KW-1185">Reference proteome</keyword>
<evidence type="ECO:0000313" key="2">
    <source>
        <dbReference type="Proteomes" id="UP001595925"/>
    </source>
</evidence>
<dbReference type="RefSeq" id="WP_224829682.1">
    <property type="nucleotide sequence ID" value="NZ_JAIVEF010000024.1"/>
</dbReference>